<reference evidence="2 3" key="1">
    <citation type="submission" date="2020-01" db="EMBL/GenBank/DDBJ databases">
        <title>Genome analysis of Anaerocolumna sp. CBA3638.</title>
        <authorList>
            <person name="Kim J."/>
            <person name="Roh S.W."/>
        </authorList>
    </citation>
    <scope>NUCLEOTIDE SEQUENCE [LARGE SCALE GENOMIC DNA]</scope>
    <source>
        <strain evidence="2 3">CBA3638</strain>
    </source>
</reference>
<dbReference type="Pfam" id="PF06182">
    <property type="entry name" value="ABC2_membrane_6"/>
    <property type="match status" value="1"/>
</dbReference>
<feature type="transmembrane region" description="Helical" evidence="1">
    <location>
        <begin position="166"/>
        <end position="190"/>
    </location>
</feature>
<accession>A0A6P1TQG9</accession>
<dbReference type="PANTHER" id="PTHR36833:SF1">
    <property type="entry name" value="INTEGRAL MEMBRANE TRANSPORT PROTEIN"/>
    <property type="match status" value="1"/>
</dbReference>
<evidence type="ECO:0000313" key="2">
    <source>
        <dbReference type="EMBL" id="QHQ63510.1"/>
    </source>
</evidence>
<keyword evidence="1" id="KW-0472">Membrane</keyword>
<evidence type="ECO:0000256" key="1">
    <source>
        <dbReference type="SAM" id="Phobius"/>
    </source>
</evidence>
<feature type="transmembrane region" description="Helical" evidence="1">
    <location>
        <begin position="85"/>
        <end position="103"/>
    </location>
</feature>
<protein>
    <recommendedName>
        <fullName evidence="4">ABC transporter permease</fullName>
    </recommendedName>
</protein>
<keyword evidence="1" id="KW-0812">Transmembrane</keyword>
<feature type="transmembrane region" description="Helical" evidence="1">
    <location>
        <begin position="140"/>
        <end position="160"/>
    </location>
</feature>
<dbReference type="RefSeq" id="WP_161840322.1">
    <property type="nucleotide sequence ID" value="NZ_CP048000.1"/>
</dbReference>
<dbReference type="InterPro" id="IPR010390">
    <property type="entry name" value="ABC-2_transporter-like"/>
</dbReference>
<feature type="transmembrane region" description="Helical" evidence="1">
    <location>
        <begin position="109"/>
        <end position="128"/>
    </location>
</feature>
<proteinExistence type="predicted"/>
<keyword evidence="1" id="KW-1133">Transmembrane helix</keyword>
<name>A0A6P1TQG9_9FIRM</name>
<dbReference type="PANTHER" id="PTHR36833">
    <property type="entry name" value="SLR0610 PROTEIN-RELATED"/>
    <property type="match status" value="1"/>
</dbReference>
<gene>
    <name evidence="2" type="ORF">Ana3638_24290</name>
</gene>
<dbReference type="EMBL" id="CP048000">
    <property type="protein sequence ID" value="QHQ63510.1"/>
    <property type="molecule type" value="Genomic_DNA"/>
</dbReference>
<keyword evidence="3" id="KW-1185">Reference proteome</keyword>
<dbReference type="KEGG" id="anr:Ana3638_24290"/>
<sequence length="206" mass="22805">MVRKSSCGLVLWGLAASTFGFAHIFFNMAFDIPELIIGGKLDSFLVQPKNVLLGVITSGTSTSAIGDMIYGYVILCIFRFSPLNFILFTVLTVTGGLILTSFAVVMGSISFWIVKGDIISGNFIGLMLNMSTYPDGIFKGVVRLLLYSIIPVGLVIYLPMRLIISFHLWYLLIILVFTIFMIGLAFFVFYKGLKRYSSSNLMSARV</sequence>
<organism evidence="2 3">
    <name type="scientific">Anaerocolumna sedimenticola</name>
    <dbReference type="NCBI Taxonomy" id="2696063"/>
    <lineage>
        <taxon>Bacteria</taxon>
        <taxon>Bacillati</taxon>
        <taxon>Bacillota</taxon>
        <taxon>Clostridia</taxon>
        <taxon>Lachnospirales</taxon>
        <taxon>Lachnospiraceae</taxon>
        <taxon>Anaerocolumna</taxon>
    </lineage>
</organism>
<dbReference type="Proteomes" id="UP000464314">
    <property type="component" value="Chromosome"/>
</dbReference>
<dbReference type="AlphaFoldDB" id="A0A6P1TQG9"/>
<evidence type="ECO:0008006" key="4">
    <source>
        <dbReference type="Google" id="ProtNLM"/>
    </source>
</evidence>
<evidence type="ECO:0000313" key="3">
    <source>
        <dbReference type="Proteomes" id="UP000464314"/>
    </source>
</evidence>
<feature type="transmembrane region" description="Helical" evidence="1">
    <location>
        <begin position="51"/>
        <end position="78"/>
    </location>
</feature>